<organism evidence="1">
    <name type="scientific">Arundo donax</name>
    <name type="common">Giant reed</name>
    <name type="synonym">Donax arundinaceus</name>
    <dbReference type="NCBI Taxonomy" id="35708"/>
    <lineage>
        <taxon>Eukaryota</taxon>
        <taxon>Viridiplantae</taxon>
        <taxon>Streptophyta</taxon>
        <taxon>Embryophyta</taxon>
        <taxon>Tracheophyta</taxon>
        <taxon>Spermatophyta</taxon>
        <taxon>Magnoliopsida</taxon>
        <taxon>Liliopsida</taxon>
        <taxon>Poales</taxon>
        <taxon>Poaceae</taxon>
        <taxon>PACMAD clade</taxon>
        <taxon>Arundinoideae</taxon>
        <taxon>Arundineae</taxon>
        <taxon>Arundo</taxon>
    </lineage>
</organism>
<accession>A0A0A9GLE8</accession>
<dbReference type="EMBL" id="GBRH01173672">
    <property type="protein sequence ID" value="JAE24224.1"/>
    <property type="molecule type" value="Transcribed_RNA"/>
</dbReference>
<proteinExistence type="predicted"/>
<reference evidence="1" key="2">
    <citation type="journal article" date="2015" name="Data Brief">
        <title>Shoot transcriptome of the giant reed, Arundo donax.</title>
        <authorList>
            <person name="Barrero R.A."/>
            <person name="Guerrero F.D."/>
            <person name="Moolhuijzen P."/>
            <person name="Goolsby J.A."/>
            <person name="Tidwell J."/>
            <person name="Bellgard S.E."/>
            <person name="Bellgard M.I."/>
        </authorList>
    </citation>
    <scope>NUCLEOTIDE SEQUENCE</scope>
    <source>
        <tissue evidence="1">Shoot tissue taken approximately 20 cm above the soil surface</tissue>
    </source>
</reference>
<dbReference type="AlphaFoldDB" id="A0A0A9GLE8"/>
<reference evidence="1" key="1">
    <citation type="submission" date="2014-09" db="EMBL/GenBank/DDBJ databases">
        <authorList>
            <person name="Magalhaes I.L.F."/>
            <person name="Oliveira U."/>
            <person name="Santos F.R."/>
            <person name="Vidigal T.H.D.A."/>
            <person name="Brescovit A.D."/>
            <person name="Santos A.J."/>
        </authorList>
    </citation>
    <scope>NUCLEOTIDE SEQUENCE</scope>
    <source>
        <tissue evidence="1">Shoot tissue taken approximately 20 cm above the soil surface</tissue>
    </source>
</reference>
<protein>
    <submittedName>
        <fullName evidence="1">Uncharacterized protein</fullName>
    </submittedName>
</protein>
<name>A0A0A9GLE8_ARUDO</name>
<sequence length="59" mass="7098">MGVVYIVACTWWRPLISEEKFLFHKIITTVQVLQLAVNNRHTNSITRLQYYCYYLLPCF</sequence>
<evidence type="ECO:0000313" key="1">
    <source>
        <dbReference type="EMBL" id="JAE24224.1"/>
    </source>
</evidence>